<reference evidence="1" key="1">
    <citation type="submission" date="2020-04" db="EMBL/GenBank/DDBJ databases">
        <authorList>
            <person name="Alioto T."/>
            <person name="Alioto T."/>
            <person name="Gomez Garrido J."/>
        </authorList>
    </citation>
    <scope>NUCLEOTIDE SEQUENCE</scope>
    <source>
        <strain evidence="1">A484AB</strain>
    </source>
</reference>
<sequence length="128" mass="14323">MAIQGDPQVFLIRALDLRQKILFASDEDTSVLKYDKEHIQKLFLRTVETGPQDESIRAKLRPYLKDINVLDEDFIQQLNAAVSSESERCRKLKSQPKASLKVNGQTSLVSATSDTAKTLSDTVMAAIK</sequence>
<name>A0A6S7G3J7_PARCT</name>
<evidence type="ECO:0000313" key="1">
    <source>
        <dbReference type="EMBL" id="CAB3986325.1"/>
    </source>
</evidence>
<dbReference type="OrthoDB" id="10068084at2759"/>
<dbReference type="AlphaFoldDB" id="A0A6S7G3J7"/>
<comment type="caution">
    <text evidence="1">The sequence shown here is derived from an EMBL/GenBank/DDBJ whole genome shotgun (WGS) entry which is preliminary data.</text>
</comment>
<dbReference type="Proteomes" id="UP001152795">
    <property type="component" value="Unassembled WGS sequence"/>
</dbReference>
<accession>A0A6S7G3J7</accession>
<gene>
    <name evidence="1" type="ORF">PACLA_8A028513</name>
</gene>
<evidence type="ECO:0000313" key="2">
    <source>
        <dbReference type="Proteomes" id="UP001152795"/>
    </source>
</evidence>
<dbReference type="EMBL" id="CACRXK020001000">
    <property type="protein sequence ID" value="CAB3986325.1"/>
    <property type="molecule type" value="Genomic_DNA"/>
</dbReference>
<proteinExistence type="predicted"/>
<protein>
    <submittedName>
        <fullName evidence="1">Uncharacterized protein</fullName>
    </submittedName>
</protein>
<keyword evidence="2" id="KW-1185">Reference proteome</keyword>
<organism evidence="1 2">
    <name type="scientific">Paramuricea clavata</name>
    <name type="common">Red gorgonian</name>
    <name type="synonym">Violescent sea-whip</name>
    <dbReference type="NCBI Taxonomy" id="317549"/>
    <lineage>
        <taxon>Eukaryota</taxon>
        <taxon>Metazoa</taxon>
        <taxon>Cnidaria</taxon>
        <taxon>Anthozoa</taxon>
        <taxon>Octocorallia</taxon>
        <taxon>Malacalcyonacea</taxon>
        <taxon>Plexauridae</taxon>
        <taxon>Paramuricea</taxon>
    </lineage>
</organism>